<evidence type="ECO:0000313" key="4">
    <source>
        <dbReference type="EMBL" id="GAA3547518.1"/>
    </source>
</evidence>
<feature type="domain" description="LTD" evidence="3">
    <location>
        <begin position="22"/>
        <end position="139"/>
    </location>
</feature>
<dbReference type="Pfam" id="PF13449">
    <property type="entry name" value="Phytase-like"/>
    <property type="match status" value="1"/>
</dbReference>
<dbReference type="Proteomes" id="UP001500301">
    <property type="component" value="Unassembled WGS sequence"/>
</dbReference>
<feature type="coiled-coil region" evidence="1">
    <location>
        <begin position="974"/>
        <end position="1020"/>
    </location>
</feature>
<feature type="domain" description="LTD" evidence="3">
    <location>
        <begin position="495"/>
        <end position="654"/>
    </location>
</feature>
<keyword evidence="5" id="KW-1185">Reference proteome</keyword>
<feature type="chain" id="PRO_5045240391" description="LTD domain-containing protein" evidence="2">
    <location>
        <begin position="28"/>
        <end position="1030"/>
    </location>
</feature>
<evidence type="ECO:0000256" key="2">
    <source>
        <dbReference type="SAM" id="SignalP"/>
    </source>
</evidence>
<dbReference type="PROSITE" id="PS51841">
    <property type="entry name" value="LTD"/>
    <property type="match status" value="3"/>
</dbReference>
<protein>
    <recommendedName>
        <fullName evidence="3">LTD domain-containing protein</fullName>
    </recommendedName>
</protein>
<evidence type="ECO:0000259" key="3">
    <source>
        <dbReference type="PROSITE" id="PS51841"/>
    </source>
</evidence>
<keyword evidence="1" id="KW-0175">Coiled coil</keyword>
<dbReference type="Pfam" id="PF00932">
    <property type="entry name" value="LTD"/>
    <property type="match status" value="3"/>
</dbReference>
<feature type="domain" description="LTD" evidence="3">
    <location>
        <begin position="163"/>
        <end position="307"/>
    </location>
</feature>
<dbReference type="RefSeq" id="WP_218236070.1">
    <property type="nucleotide sequence ID" value="NZ_BAABBB010000022.1"/>
</dbReference>
<gene>
    <name evidence="4" type="ORF">GCM10022263_38250</name>
</gene>
<evidence type="ECO:0000313" key="5">
    <source>
        <dbReference type="Proteomes" id="UP001500301"/>
    </source>
</evidence>
<dbReference type="InterPro" id="IPR027372">
    <property type="entry name" value="Phytase-like_dom"/>
</dbReference>
<reference evidence="5" key="1">
    <citation type="journal article" date="2019" name="Int. J. Syst. Evol. Microbiol.">
        <title>The Global Catalogue of Microorganisms (GCM) 10K type strain sequencing project: providing services to taxonomists for standard genome sequencing and annotation.</title>
        <authorList>
            <consortium name="The Broad Institute Genomics Platform"/>
            <consortium name="The Broad Institute Genome Sequencing Center for Infectious Disease"/>
            <person name="Wu L."/>
            <person name="Ma J."/>
        </authorList>
    </citation>
    <scope>NUCLEOTIDE SEQUENCE [LARGE SCALE GENOMIC DNA]</scope>
    <source>
        <strain evidence="5">JCM 17460</strain>
    </source>
</reference>
<dbReference type="InterPro" id="IPR001322">
    <property type="entry name" value="Lamin_tail_dom"/>
</dbReference>
<keyword evidence="2" id="KW-0732">Signal</keyword>
<sequence length="1030" mass="104975">MTTPSRAVAAAAVGAVGLSGLSLFAVAAPASAADPSGALGSVVINEVSSTGFAGGDFIELHNTSTTAVDLTGYHLKDNKALDLDDVVLDGKIAPQGYAVYYVDGGPGATPKPFGLGSADEATLLSPDGATVIDTYAWASHVTPSFARLPDGSGSFAASSAPTPGGPNTLTSTAEAQVTLNEVLTDGASTSAEGLHDYVEIYNGAASPVDLTGWYLTDGAGTPTAADRVTLGGASATLAAGGYLAVETELMDTEIPAGFSYLPASNGTKSGFGLSKTDWVFLHKPDGTLVSTTFKGLLPDEHAHTWSRLHPGTGLWKNGATPTPGAANAFPGGGGQVPPLDPHWADVEINEISSLNAADPGNPGLGDAVELKNTGAEPVSIEGWYQVDSGTAAAAVPLSLADLKVWNGSALVPASGWSIPAGGYVVLTSKKGLSGEGDAVKVYGPGADPATRQLVDEQAYGDGDGGVSDNYVSDSVAFAALPDGSDEFWRVTASTFGRDNTPSAPTRSRRLDTPVVVNEISNVDGLVELLNTGGSAVDISGWQLLDATGAVGYTVPASTTLPPGAFHVAHGVTGLGSQDSLTVRRASDQASVLAHTWFEDGIASYSRCDLFGDISYVETPNATWGAANACPSISTTAWPGPAEVATVDEVNGFGDGDGNGEGDASGAAFDPTDPDILWVVQNKNTLHKMRKVNGTYVAVDGWAGGKKLHFASGTGAVDSEGVTIGPDGSIYVTSERDNDNKSVSANKIERYDVSGVTAATTDLTAADEWDVNAFVTTGTNLGLEGITYVPDSYLVASGWTVDGAPYAAGTHPTPGLFVTAVEATGDLHFFSLAPGAAPVEVKVESSGLPFAMDVAFDADRQGLWALCDDSCGGISNLLRVQGGALAVTHSLARPAGMANLNNEGMAIRPSSTAVSGRVEVVWTDDGDTDGHSLREGHLPASFAVPAVVTPPVVTPPETTPATAAQLAVTKAAATVAATQQKVASLKTKVKAAKKAGQAAKAKRLTAKLKRLKHRLKKQKVALAHAIAAAKG</sequence>
<proteinExistence type="predicted"/>
<feature type="signal peptide" evidence="2">
    <location>
        <begin position="1"/>
        <end position="27"/>
    </location>
</feature>
<organism evidence="4 5">
    <name type="scientific">Nocardioides daeguensis</name>
    <dbReference type="NCBI Taxonomy" id="908359"/>
    <lineage>
        <taxon>Bacteria</taxon>
        <taxon>Bacillati</taxon>
        <taxon>Actinomycetota</taxon>
        <taxon>Actinomycetes</taxon>
        <taxon>Propionibacteriales</taxon>
        <taxon>Nocardioidaceae</taxon>
        <taxon>Nocardioides</taxon>
    </lineage>
</organism>
<comment type="caution">
    <text evidence="4">The sequence shown here is derived from an EMBL/GenBank/DDBJ whole genome shotgun (WGS) entry which is preliminary data.</text>
</comment>
<name>A0ABP6W9J0_9ACTN</name>
<dbReference type="EMBL" id="BAABBB010000022">
    <property type="protein sequence ID" value="GAA3547518.1"/>
    <property type="molecule type" value="Genomic_DNA"/>
</dbReference>
<accession>A0ABP6W9J0</accession>
<evidence type="ECO:0000256" key="1">
    <source>
        <dbReference type="SAM" id="Coils"/>
    </source>
</evidence>